<evidence type="ECO:0000256" key="1">
    <source>
        <dbReference type="SAM" id="MobiDB-lite"/>
    </source>
</evidence>
<dbReference type="Proteomes" id="UP000664203">
    <property type="component" value="Unassembled WGS sequence"/>
</dbReference>
<feature type="compositionally biased region" description="Basic and acidic residues" evidence="1">
    <location>
        <begin position="68"/>
        <end position="82"/>
    </location>
</feature>
<feature type="region of interest" description="Disordered" evidence="1">
    <location>
        <begin position="1"/>
        <end position="97"/>
    </location>
</feature>
<protein>
    <submittedName>
        <fullName evidence="2">Uncharacterized protein</fullName>
    </submittedName>
</protein>
<evidence type="ECO:0000313" key="2">
    <source>
        <dbReference type="EMBL" id="CAF9909925.1"/>
    </source>
</evidence>
<gene>
    <name evidence="2" type="ORF">ALECFALPRED_006110</name>
</gene>
<name>A0A8H3I757_9LECA</name>
<dbReference type="AlphaFoldDB" id="A0A8H3I757"/>
<proteinExistence type="predicted"/>
<organism evidence="2 3">
    <name type="scientific">Alectoria fallacina</name>
    <dbReference type="NCBI Taxonomy" id="1903189"/>
    <lineage>
        <taxon>Eukaryota</taxon>
        <taxon>Fungi</taxon>
        <taxon>Dikarya</taxon>
        <taxon>Ascomycota</taxon>
        <taxon>Pezizomycotina</taxon>
        <taxon>Lecanoromycetes</taxon>
        <taxon>OSLEUM clade</taxon>
        <taxon>Lecanoromycetidae</taxon>
        <taxon>Lecanorales</taxon>
        <taxon>Lecanorineae</taxon>
        <taxon>Parmeliaceae</taxon>
        <taxon>Alectoria</taxon>
    </lineage>
</organism>
<keyword evidence="3" id="KW-1185">Reference proteome</keyword>
<reference evidence="2" key="1">
    <citation type="submission" date="2021-03" db="EMBL/GenBank/DDBJ databases">
        <authorList>
            <person name="Tagirdzhanova G."/>
        </authorList>
    </citation>
    <scope>NUCLEOTIDE SEQUENCE</scope>
</reference>
<accession>A0A8H3I757</accession>
<comment type="caution">
    <text evidence="2">The sequence shown here is derived from an EMBL/GenBank/DDBJ whole genome shotgun (WGS) entry which is preliminary data.</text>
</comment>
<feature type="compositionally biased region" description="Polar residues" evidence="1">
    <location>
        <begin position="27"/>
        <end position="45"/>
    </location>
</feature>
<dbReference type="EMBL" id="CAJPDR010000039">
    <property type="protein sequence ID" value="CAF9909925.1"/>
    <property type="molecule type" value="Genomic_DNA"/>
</dbReference>
<dbReference type="OrthoDB" id="10418473at2759"/>
<feature type="compositionally biased region" description="Polar residues" evidence="1">
    <location>
        <begin position="1"/>
        <end position="12"/>
    </location>
</feature>
<evidence type="ECO:0000313" key="3">
    <source>
        <dbReference type="Proteomes" id="UP000664203"/>
    </source>
</evidence>
<feature type="compositionally biased region" description="Basic and acidic residues" evidence="1">
    <location>
        <begin position="46"/>
        <end position="62"/>
    </location>
</feature>
<sequence length="97" mass="10742">MDGSGRDNQSSQDKGKSNIPEGPGVDRQTTQPKENQHEMTSLKQDSPTDRSDSGTGIGEHHNPHGKHDKMARWLEETPREEPWSAVGCISRGHRGNE</sequence>